<dbReference type="RefSeq" id="WP_180544086.1">
    <property type="nucleotide sequence ID" value="NZ_JACCJZ010000010.1"/>
</dbReference>
<name>A0A7Z0QQN3_9GAMM</name>
<sequence>MALQVAYAQTQQRDVIAAMRELSDRLGPDDLDGILFFCDPDNDLDALGPAIRATFACPVVGCTSSGQIGPEGFQACGMLVAGLRGGSLRLLPFPIAPLSDLQAQAALVSETVQEIVAAAPDRRHFGLLLVDGLSACEEFLAAALYQMFGNVPLVGGSAGDNLRFERTHVYYDGRFLQDAAVFALFESAVPFATFKFQHFVASDVELVITGADRQRRIITEINGEPAALAYAEAIGVPAEALDPMVFSTHPLLITLAGEPYVRSIQRVNEDLSLTCYCAIDEGRVVSVGKAVDVMATLATAFQNVRRAVPEPALVIGCDCILRRVEFEQNGRAAEVGEFMARQRVFGFSTYGEQFNGLHVNQTFTGVAIGG</sequence>
<dbReference type="EMBL" id="JACCJZ010000010">
    <property type="protein sequence ID" value="NYZ61950.1"/>
    <property type="molecule type" value="Genomic_DNA"/>
</dbReference>
<dbReference type="InterPro" id="IPR013702">
    <property type="entry name" value="FIST_domain_N"/>
</dbReference>
<dbReference type="PANTHER" id="PTHR40252:SF2">
    <property type="entry name" value="BLR0328 PROTEIN"/>
    <property type="match status" value="1"/>
</dbReference>
<feature type="domain" description="FIST C-domain" evidence="2">
    <location>
        <begin position="226"/>
        <end position="356"/>
    </location>
</feature>
<evidence type="ECO:0000259" key="1">
    <source>
        <dbReference type="SMART" id="SM00897"/>
    </source>
</evidence>
<evidence type="ECO:0000259" key="2">
    <source>
        <dbReference type="SMART" id="SM01204"/>
    </source>
</evidence>
<proteinExistence type="predicted"/>
<feature type="domain" description="FIST" evidence="1">
    <location>
        <begin position="30"/>
        <end position="225"/>
    </location>
</feature>
<organism evidence="3 4">
    <name type="scientific">Luteimonas deserti</name>
    <dbReference type="NCBI Taxonomy" id="2752306"/>
    <lineage>
        <taxon>Bacteria</taxon>
        <taxon>Pseudomonadati</taxon>
        <taxon>Pseudomonadota</taxon>
        <taxon>Gammaproteobacteria</taxon>
        <taxon>Lysobacterales</taxon>
        <taxon>Lysobacteraceae</taxon>
        <taxon>Luteimonas</taxon>
    </lineage>
</organism>
<dbReference type="Pfam" id="PF08495">
    <property type="entry name" value="FIST"/>
    <property type="match status" value="1"/>
</dbReference>
<dbReference type="Pfam" id="PF10442">
    <property type="entry name" value="FIST_C"/>
    <property type="match status" value="1"/>
</dbReference>
<dbReference type="PANTHER" id="PTHR40252">
    <property type="entry name" value="BLR0328 PROTEIN"/>
    <property type="match status" value="1"/>
</dbReference>
<dbReference type="SMART" id="SM00897">
    <property type="entry name" value="FIST"/>
    <property type="match status" value="1"/>
</dbReference>
<dbReference type="InterPro" id="IPR019494">
    <property type="entry name" value="FIST_C"/>
</dbReference>
<dbReference type="Proteomes" id="UP000589896">
    <property type="component" value="Unassembled WGS sequence"/>
</dbReference>
<reference evidence="3 4" key="1">
    <citation type="submission" date="2020-07" db="EMBL/GenBank/DDBJ databases">
        <title>isolation of Luteimonas sp. SJ-16.</title>
        <authorList>
            <person name="Huang X.-X."/>
            <person name="Xu L."/>
            <person name="Sun J.-Q."/>
        </authorList>
    </citation>
    <scope>NUCLEOTIDE SEQUENCE [LARGE SCALE GENOMIC DNA]</scope>
    <source>
        <strain evidence="3 4">SJ-16</strain>
    </source>
</reference>
<evidence type="ECO:0000313" key="3">
    <source>
        <dbReference type="EMBL" id="NYZ61950.1"/>
    </source>
</evidence>
<dbReference type="SMART" id="SM01204">
    <property type="entry name" value="FIST_C"/>
    <property type="match status" value="1"/>
</dbReference>
<comment type="caution">
    <text evidence="3">The sequence shown here is derived from an EMBL/GenBank/DDBJ whole genome shotgun (WGS) entry which is preliminary data.</text>
</comment>
<gene>
    <name evidence="3" type="ORF">H0E82_04095</name>
</gene>
<keyword evidence="4" id="KW-1185">Reference proteome</keyword>
<evidence type="ECO:0000313" key="4">
    <source>
        <dbReference type="Proteomes" id="UP000589896"/>
    </source>
</evidence>
<protein>
    <submittedName>
        <fullName evidence="3">FIST C-terminal domain-containing protein</fullName>
    </submittedName>
</protein>
<dbReference type="AlphaFoldDB" id="A0A7Z0QQN3"/>
<accession>A0A7Z0QQN3</accession>